<evidence type="ECO:0000313" key="3">
    <source>
        <dbReference type="EMBL" id="MBB4042995.1"/>
    </source>
</evidence>
<dbReference type="EMBL" id="JACIER010000002">
    <property type="protein sequence ID" value="MBB4042995.1"/>
    <property type="molecule type" value="Genomic_DNA"/>
</dbReference>
<dbReference type="PANTHER" id="PTHR32114:SF2">
    <property type="entry name" value="ABC TRANSPORTER ABCH.3"/>
    <property type="match status" value="1"/>
</dbReference>
<dbReference type="GO" id="GO:0004527">
    <property type="term" value="F:exonuclease activity"/>
    <property type="evidence" value="ECO:0007669"/>
    <property type="project" value="UniProtKB-KW"/>
</dbReference>
<dbReference type="Proteomes" id="UP000560658">
    <property type="component" value="Unassembled WGS sequence"/>
</dbReference>
<keyword evidence="4" id="KW-1185">Reference proteome</keyword>
<keyword evidence="3" id="KW-0540">Nuclease</keyword>
<evidence type="ECO:0000259" key="2">
    <source>
        <dbReference type="Pfam" id="PF13476"/>
    </source>
</evidence>
<reference evidence="3" key="1">
    <citation type="submission" date="2020-08" db="EMBL/GenBank/DDBJ databases">
        <title>Genomic Encyclopedia of Type Strains, Phase IV (KMG-IV): sequencing the most valuable type-strain genomes for metagenomic binning, comparative biology and taxonomic classification.</title>
        <authorList>
            <person name="Goeker M."/>
        </authorList>
    </citation>
    <scope>NUCLEOTIDE SEQUENCE [LARGE SCALE GENOMIC DNA]</scope>
    <source>
        <strain evidence="3">DSM 105720</strain>
    </source>
</reference>
<evidence type="ECO:0000256" key="1">
    <source>
        <dbReference type="SAM" id="Coils"/>
    </source>
</evidence>
<protein>
    <submittedName>
        <fullName evidence="3">Exonuclease SbcC</fullName>
    </submittedName>
</protein>
<dbReference type="AlphaFoldDB" id="A0A840D2N1"/>
<dbReference type="InterPro" id="IPR038729">
    <property type="entry name" value="Rad50/SbcC_AAA"/>
</dbReference>
<feature type="coiled-coil region" evidence="1">
    <location>
        <begin position="682"/>
        <end position="709"/>
    </location>
</feature>
<organism evidence="3 4">
    <name type="scientific">Bacteroides reticulotermitis</name>
    <dbReference type="NCBI Taxonomy" id="1133319"/>
    <lineage>
        <taxon>Bacteria</taxon>
        <taxon>Pseudomonadati</taxon>
        <taxon>Bacteroidota</taxon>
        <taxon>Bacteroidia</taxon>
        <taxon>Bacteroidales</taxon>
        <taxon>Bacteroidaceae</taxon>
        <taxon>Bacteroides</taxon>
    </lineage>
</organism>
<dbReference type="RefSeq" id="WP_044161021.1">
    <property type="nucleotide sequence ID" value="NZ_JACIER010000002.1"/>
</dbReference>
<keyword evidence="1" id="KW-0175">Coiled coil</keyword>
<proteinExistence type="predicted"/>
<dbReference type="Pfam" id="PF13476">
    <property type="entry name" value="AAA_23"/>
    <property type="match status" value="1"/>
</dbReference>
<dbReference type="Gene3D" id="3.40.50.300">
    <property type="entry name" value="P-loop containing nucleotide triphosphate hydrolases"/>
    <property type="match status" value="2"/>
</dbReference>
<comment type="caution">
    <text evidence="3">The sequence shown here is derived from an EMBL/GenBank/DDBJ whole genome shotgun (WGS) entry which is preliminary data.</text>
</comment>
<feature type="domain" description="Rad50/SbcC-type AAA" evidence="2">
    <location>
        <begin position="6"/>
        <end position="249"/>
    </location>
</feature>
<sequence>MKVIAIRGKNLASLEGEFELDFMQEPLQSAGIFAITGHTGAGKSTLLDALCLALFDCTPRMNKAKENNILLSDVQDRSLSQNDSRSILRRGTSEGYSEVDFVALTGDTYRSRWSVRRSRGRVDGSLQKVEMTLTNLTSGIEEQGTKTELLARIADLVGLSFEQFNRSVLLAQGDFATFLKARQSEKAEILEKLTGTDIYSRISASIYEKTKLAENEYGRILERIKGVELLSEEQREQLSLEQSQLLLQLNALKKEEEEKGVKLKWIEEEQALTLGISQSENELKEVSERITTAAPRYNRLQRIEQVQEIRDTYMELSAIRKQTVEKQRNIVEQEEVLRKKEELLTAILKEEAINRESATAYKELLKRLEPEINAARELDVRMAEVKKQVAEATKEANDALFKAQNQDKLWRNSEQELIQCRTDKQRIDEWFEKYNSYAALVPETGLVVSLLTDMETTEGQRRFNQEMWEKNTASCEKENKRLNDLKAESEQLNLLLPTEIVSLRTQLQDGAPCPVCGSLHHPLKDRTDVQTLEEEKLNNAKAEVAKEIETLTAAINRRNEDIIRLKTLVEDYVRHMNATREKLATFVSILPSWEHLLETGQLKQSVLDFSRKWNEHLAGQTSMNEKITKLQAQQDSQQNEWKNSTAVYEERKQKKTTLIGVGEELLKERSALLGGKPTIEVIETHSRQLTGLEKKLSDSMERRHQLQVEREACKSIIDQQGKELKQLAIQEKEDQVRIDSWLLRHSDISSVEELAALLANDAEWLATERKELTGLKERETSLLAVHRERKQQWLQHQEKEIRPGEEEVKEVLLDQQAVCRNEIEIRSNRKIQIDLAFENHEKGKSRIVAFEKELEEKKNLYEDWAKLNELFGSQTGNKFKEIAQGYTLEVLLVYANKHLQDLAPRYELQRITDTLALQIADLDMMGEIRSVHSLSGGESFLVSLALALGLSSLSSNRMNVESLFIDEGFGALDVDTLRIAMDALERLQTQGRKIGVISHVSEMTERIPTQVQVVRLSSGKSQVRIVKNALK</sequence>
<gene>
    <name evidence="3" type="ORF">GGR06_000760</name>
</gene>
<keyword evidence="3" id="KW-0378">Hydrolase</keyword>
<feature type="coiled-coil region" evidence="1">
    <location>
        <begin position="375"/>
        <end position="402"/>
    </location>
</feature>
<accession>A0A840D2N1</accession>
<dbReference type="Pfam" id="PF13558">
    <property type="entry name" value="SbcC_Walker_B"/>
    <property type="match status" value="1"/>
</dbReference>
<dbReference type="PANTHER" id="PTHR32114">
    <property type="entry name" value="ABC TRANSPORTER ABCH.3"/>
    <property type="match status" value="1"/>
</dbReference>
<name>A0A840D2N1_9BACE</name>
<keyword evidence="3" id="KW-0269">Exonuclease</keyword>
<dbReference type="SUPFAM" id="SSF52540">
    <property type="entry name" value="P-loop containing nucleoside triphosphate hydrolases"/>
    <property type="match status" value="2"/>
</dbReference>
<dbReference type="InterPro" id="IPR027417">
    <property type="entry name" value="P-loop_NTPase"/>
</dbReference>
<evidence type="ECO:0000313" key="4">
    <source>
        <dbReference type="Proteomes" id="UP000560658"/>
    </source>
</evidence>